<dbReference type="InterPro" id="IPR010131">
    <property type="entry name" value="MdtP/NodT-like"/>
</dbReference>
<evidence type="ECO:0008006" key="6">
    <source>
        <dbReference type="Google" id="ProtNLM"/>
    </source>
</evidence>
<dbReference type="AlphaFoldDB" id="A0A2M7G6T4"/>
<dbReference type="EMBL" id="PFFQ01000020">
    <property type="protein sequence ID" value="PIW17764.1"/>
    <property type="molecule type" value="Genomic_DNA"/>
</dbReference>
<accession>A0A2M7G6T4</accession>
<dbReference type="Gene3D" id="1.20.1600.10">
    <property type="entry name" value="Outer membrane efflux proteins (OEP)"/>
    <property type="match status" value="1"/>
</dbReference>
<comment type="caution">
    <text evidence="4">The sequence shown here is derived from an EMBL/GenBank/DDBJ whole genome shotgun (WGS) entry which is preliminary data.</text>
</comment>
<dbReference type="GO" id="GO:0015562">
    <property type="term" value="F:efflux transmembrane transporter activity"/>
    <property type="evidence" value="ECO:0007669"/>
    <property type="project" value="InterPro"/>
</dbReference>
<evidence type="ECO:0000313" key="4">
    <source>
        <dbReference type="EMBL" id="PIW17764.1"/>
    </source>
</evidence>
<feature type="chain" id="PRO_5014857050" description="TolC family protein" evidence="3">
    <location>
        <begin position="19"/>
        <end position="454"/>
    </location>
</feature>
<gene>
    <name evidence="4" type="ORF">COW36_07415</name>
</gene>
<dbReference type="Proteomes" id="UP000231019">
    <property type="component" value="Unassembled WGS sequence"/>
</dbReference>
<sequence length="454" mass="51378">MKVLTVLLCLGLALPVSVQTLPEEAAPAHTGHSSPVQAPDTPVFNPEKLLAYLARNPEWLAAQEQVQAAQARLKLSEARLWPQLSLNSQLTASNVQRMSLPVPGVDPMNMSMRPSGASANLNLTALYPVYTGGQIQAEVELARIALRNADLQLQQQKLQLWKEARQNLLELAWNHSQQAVLRRFFNWHDEMHQLSEEQFRLGKIPRYLLLRSQSDLQGLEMELNQLQERRIQLNLELQRILPGADSLPETGLALPQKIPPAPEAEVLVSWVFEHAPELAMRATRLKEAETRVSLAQASYFPFVYLAAVYEQRIPENPAMQMTSGGALDLLIALPVFDGFKRDAQVQNYQAEARQRLAEYTDLQNRLRAQALQLRQKLITQTENLQLAGKMLANLQEEVDISRLRLAHGKGILLETLDALARFQAGQLKQLEAWYFYQQARIELDSLLNQIEDFE</sequence>
<dbReference type="PANTHER" id="PTHR30203">
    <property type="entry name" value="OUTER MEMBRANE CATION EFFLUX PROTEIN"/>
    <property type="match status" value="1"/>
</dbReference>
<dbReference type="PANTHER" id="PTHR30203:SF30">
    <property type="entry name" value="OUTER MEMBRANE PROTEIN-RELATED"/>
    <property type="match status" value="1"/>
</dbReference>
<evidence type="ECO:0000256" key="1">
    <source>
        <dbReference type="ARBA" id="ARBA00007613"/>
    </source>
</evidence>
<comment type="similarity">
    <text evidence="1">Belongs to the outer membrane factor (OMF) (TC 1.B.17) family.</text>
</comment>
<name>A0A2M7G6T4_9BACT</name>
<organism evidence="4 5">
    <name type="scientific">bacterium (Candidatus Blackallbacteria) CG17_big_fil_post_rev_8_21_14_2_50_48_46</name>
    <dbReference type="NCBI Taxonomy" id="2014261"/>
    <lineage>
        <taxon>Bacteria</taxon>
        <taxon>Candidatus Blackallbacteria</taxon>
    </lineage>
</organism>
<protein>
    <recommendedName>
        <fullName evidence="6">TolC family protein</fullName>
    </recommendedName>
</protein>
<keyword evidence="2" id="KW-0175">Coiled coil</keyword>
<proteinExistence type="inferred from homology"/>
<evidence type="ECO:0000256" key="2">
    <source>
        <dbReference type="SAM" id="Coils"/>
    </source>
</evidence>
<feature type="signal peptide" evidence="3">
    <location>
        <begin position="1"/>
        <end position="18"/>
    </location>
</feature>
<dbReference type="InterPro" id="IPR003423">
    <property type="entry name" value="OMP_efflux"/>
</dbReference>
<feature type="coiled-coil region" evidence="2">
    <location>
        <begin position="209"/>
        <end position="236"/>
    </location>
</feature>
<evidence type="ECO:0000313" key="5">
    <source>
        <dbReference type="Proteomes" id="UP000231019"/>
    </source>
</evidence>
<dbReference type="SUPFAM" id="SSF56954">
    <property type="entry name" value="Outer membrane efflux proteins (OEP)"/>
    <property type="match status" value="1"/>
</dbReference>
<reference evidence="4 5" key="1">
    <citation type="submission" date="2017-09" db="EMBL/GenBank/DDBJ databases">
        <title>Depth-based differentiation of microbial function through sediment-hosted aquifers and enrichment of novel symbionts in the deep terrestrial subsurface.</title>
        <authorList>
            <person name="Probst A.J."/>
            <person name="Ladd B."/>
            <person name="Jarett J.K."/>
            <person name="Geller-Mcgrath D.E."/>
            <person name="Sieber C.M."/>
            <person name="Emerson J.B."/>
            <person name="Anantharaman K."/>
            <person name="Thomas B.C."/>
            <person name="Malmstrom R."/>
            <person name="Stieglmeier M."/>
            <person name="Klingl A."/>
            <person name="Woyke T."/>
            <person name="Ryan C.M."/>
            <person name="Banfield J.F."/>
        </authorList>
    </citation>
    <scope>NUCLEOTIDE SEQUENCE [LARGE SCALE GENOMIC DNA]</scope>
    <source>
        <strain evidence="4">CG17_big_fil_post_rev_8_21_14_2_50_48_46</strain>
    </source>
</reference>
<evidence type="ECO:0000256" key="3">
    <source>
        <dbReference type="SAM" id="SignalP"/>
    </source>
</evidence>
<keyword evidence="3" id="KW-0732">Signal</keyword>
<dbReference type="Pfam" id="PF02321">
    <property type="entry name" value="OEP"/>
    <property type="match status" value="2"/>
</dbReference>
<feature type="coiled-coil region" evidence="2">
    <location>
        <begin position="345"/>
        <end position="376"/>
    </location>
</feature>